<dbReference type="VEuPathDB" id="TriTrypDB:TcBrA4_0133840"/>
<dbReference type="InterPro" id="IPR002213">
    <property type="entry name" value="UDP_glucos_trans"/>
</dbReference>
<dbReference type="GO" id="GO:0008194">
    <property type="term" value="F:UDP-glycosyltransferase activity"/>
    <property type="evidence" value="ECO:0007669"/>
    <property type="project" value="InterPro"/>
</dbReference>
<comment type="caution">
    <text evidence="4">The sequence shown here is derived from an EMBL/GenBank/DDBJ whole genome shotgun (WGS) entry which is preliminary data.</text>
</comment>
<evidence type="ECO:0000256" key="2">
    <source>
        <dbReference type="ARBA" id="ARBA00022679"/>
    </source>
</evidence>
<dbReference type="VEuPathDB" id="TriTrypDB:TcG_03992"/>
<dbReference type="VEuPathDB" id="TriTrypDB:TcCLB.508857.40"/>
<dbReference type="AlphaFoldDB" id="A0A2V2WH40"/>
<accession>A0A2V2WH40</accession>
<dbReference type="VEuPathDB" id="TriTrypDB:Tc_MARK_7668"/>
<evidence type="ECO:0000313" key="4">
    <source>
        <dbReference type="EMBL" id="PWV07502.1"/>
    </source>
</evidence>
<organism evidence="4 5">
    <name type="scientific">Trypanosoma cruzi</name>
    <dbReference type="NCBI Taxonomy" id="5693"/>
    <lineage>
        <taxon>Eukaryota</taxon>
        <taxon>Discoba</taxon>
        <taxon>Euglenozoa</taxon>
        <taxon>Kinetoplastea</taxon>
        <taxon>Metakinetoplastina</taxon>
        <taxon>Trypanosomatida</taxon>
        <taxon>Trypanosomatidae</taxon>
        <taxon>Trypanosoma</taxon>
        <taxon>Schizotrypanum</taxon>
    </lineage>
</organism>
<dbReference type="Gene3D" id="3.40.50.2000">
    <property type="entry name" value="Glycogen Phosphorylase B"/>
    <property type="match status" value="2"/>
</dbReference>
<keyword evidence="3" id="KW-1133">Transmembrane helix</keyword>
<dbReference type="VEuPathDB" id="TriTrypDB:TCDM_05940"/>
<dbReference type="InterPro" id="IPR050271">
    <property type="entry name" value="UDP-glycosyltransferase"/>
</dbReference>
<dbReference type="Pfam" id="PF00201">
    <property type="entry name" value="UDPGT"/>
    <property type="match status" value="1"/>
</dbReference>
<dbReference type="SMR" id="A0A2V2WH40"/>
<sequence>MKFFFITKICLWCVLTLNVMLIGPISTVTGSLLDPLVPNASPMHVGIMCIPLYGHWRPLRSVGEAFTERGHHVTYFVENPLWCEEMMMHHDENTTNCIIIPSRGAFRDPTFFEKMSLEPYPQKTLFGFLGETVRHHTLHLGDYLKEAQKLHAKRPLSVLISDANTIVGGSVARALDIPSVISIPLTSSIQLGINNRIPNMGSGFPARMNIGQRLLNYISLSAFLVFPPSLDPFNSQRALYNIPPLRNWNELGGFYDTVLLPFIWGLDIPQELCPNFHPLGLLSFKKDHIPPMEKELATFLHHCTTGAIYVNFGTLVSLNPRQVDRIAKALEQLPYCVIWKMKDTQKKDLPKGYLRKMKEKLFIRSYFLSPMEIMRHKNLMVFISHCGDTSIHEAVEAQLPVVGIPFFADQPDVCQRLEEAGVGKYVGHKDVFNIEDLLHAIQWVVQHLEQIKEKMKQLIRISNFLGGAERAVDIIESRYRNQLLRRNESLERCVIFNEDVELETRPIRKAQLDILFLWFLVLVPLWLFVFNCIGKWLFCLGRIMRSNKTLPLKKVSHFSVSPRPTQREKTD</sequence>
<dbReference type="PANTHER" id="PTHR48043">
    <property type="entry name" value="EG:EG0003.4 PROTEIN-RELATED"/>
    <property type="match status" value="1"/>
</dbReference>
<keyword evidence="3" id="KW-0472">Membrane</keyword>
<evidence type="ECO:0000256" key="3">
    <source>
        <dbReference type="SAM" id="Phobius"/>
    </source>
</evidence>
<feature type="transmembrane region" description="Helical" evidence="3">
    <location>
        <begin position="515"/>
        <end position="538"/>
    </location>
</feature>
<dbReference type="VEuPathDB" id="TriTrypDB:TcYC6_0067740"/>
<keyword evidence="2 4" id="KW-0808">Transferase</keyword>
<dbReference type="VEuPathDB" id="TriTrypDB:TcCL_ESM03896"/>
<dbReference type="VEuPathDB" id="TriTrypDB:BCY84_20317"/>
<dbReference type="CDD" id="cd03784">
    <property type="entry name" value="GT1_Gtf-like"/>
    <property type="match status" value="1"/>
</dbReference>
<reference evidence="4 5" key="1">
    <citation type="journal article" date="2018" name="Microb. Genom.">
        <title>Expanding an expanded genome: long-read sequencing of Trypanosoma cruzi.</title>
        <authorList>
            <person name="Berna L."/>
            <person name="Rodriguez M."/>
            <person name="Chiribao M.L."/>
            <person name="Parodi-Talice A."/>
            <person name="Pita S."/>
            <person name="Rijo G."/>
            <person name="Alvarez-Valin F."/>
            <person name="Robello C."/>
        </authorList>
    </citation>
    <scope>NUCLEOTIDE SEQUENCE [LARGE SCALE GENOMIC DNA]</scope>
    <source>
        <strain evidence="4 5">TCC</strain>
    </source>
</reference>
<dbReference type="VEuPathDB" id="TriTrypDB:ECC02_006525"/>
<keyword evidence="3" id="KW-0812">Transmembrane</keyword>
<dbReference type="VEuPathDB" id="TriTrypDB:TCSYLVIO_010326"/>
<dbReference type="Proteomes" id="UP000246078">
    <property type="component" value="Unassembled WGS sequence"/>
</dbReference>
<dbReference type="VEuPathDB" id="TriTrypDB:TcG_03991"/>
<dbReference type="VEuPathDB" id="TriTrypDB:C3747_101g95"/>
<name>A0A2V2WH40_TRYCR</name>
<dbReference type="PANTHER" id="PTHR48043:SF145">
    <property type="entry name" value="FI06409P-RELATED"/>
    <property type="match status" value="1"/>
</dbReference>
<dbReference type="OrthoDB" id="5835829at2759"/>
<evidence type="ECO:0000313" key="5">
    <source>
        <dbReference type="Proteomes" id="UP000246078"/>
    </source>
</evidence>
<proteinExistence type="predicted"/>
<dbReference type="VEuPathDB" id="TriTrypDB:TcCLB.508089.20"/>
<dbReference type="SUPFAM" id="SSF53756">
    <property type="entry name" value="UDP-Glycosyltransferase/glycogen phosphorylase"/>
    <property type="match status" value="1"/>
</dbReference>
<dbReference type="OMA" id="DMHGMMC"/>
<evidence type="ECO:0000256" key="1">
    <source>
        <dbReference type="ARBA" id="ARBA00022676"/>
    </source>
</evidence>
<dbReference type="EMBL" id="PRFC01000101">
    <property type="protein sequence ID" value="PWV07502.1"/>
    <property type="molecule type" value="Genomic_DNA"/>
</dbReference>
<protein>
    <submittedName>
        <fullName evidence="4">Putative UDP-glucoronosyl and UDP-glucosyl transferase</fullName>
    </submittedName>
</protein>
<keyword evidence="1" id="KW-0328">Glycosyltransferase</keyword>
<dbReference type="VEuPathDB" id="TriTrypDB:C4B63_244g5"/>
<gene>
    <name evidence="4" type="ORF">C3747_101g95</name>
</gene>